<gene>
    <name evidence="2" type="ORF">SCAR479_00888</name>
</gene>
<dbReference type="Pfam" id="PF11951">
    <property type="entry name" value="Fungal_trans_2"/>
    <property type="match status" value="1"/>
</dbReference>
<protein>
    <submittedName>
        <fullName evidence="2">Zn(2)-C6 fungal-type domain-containing protein</fullName>
    </submittedName>
</protein>
<dbReference type="InterPro" id="IPR021858">
    <property type="entry name" value="Fun_TF"/>
</dbReference>
<dbReference type="EMBL" id="JARVKM010000002">
    <property type="protein sequence ID" value="KAK9782545.1"/>
    <property type="molecule type" value="Genomic_DNA"/>
</dbReference>
<proteinExistence type="predicted"/>
<reference evidence="2 3" key="1">
    <citation type="submission" date="2024-02" db="EMBL/GenBank/DDBJ databases">
        <title>First draft genome assembly of two strains of Seiridium cardinale.</title>
        <authorList>
            <person name="Emiliani G."/>
            <person name="Scali E."/>
        </authorList>
    </citation>
    <scope>NUCLEOTIDE SEQUENCE [LARGE SCALE GENOMIC DNA]</scope>
    <source>
        <strain evidence="2 3">BM-138-000479</strain>
    </source>
</reference>
<dbReference type="Proteomes" id="UP001465668">
    <property type="component" value="Unassembled WGS sequence"/>
</dbReference>
<dbReference type="PANTHER" id="PTHR47657:SF7">
    <property type="entry name" value="STEROL REGULATORY ELEMENT-BINDING PROTEIN ECM22"/>
    <property type="match status" value="1"/>
</dbReference>
<comment type="caution">
    <text evidence="2">The sequence shown here is derived from an EMBL/GenBank/DDBJ whole genome shotgun (WGS) entry which is preliminary data.</text>
</comment>
<evidence type="ECO:0000313" key="3">
    <source>
        <dbReference type="Proteomes" id="UP001465668"/>
    </source>
</evidence>
<keyword evidence="3" id="KW-1185">Reference proteome</keyword>
<keyword evidence="1" id="KW-0539">Nucleus</keyword>
<dbReference type="InterPro" id="IPR052400">
    <property type="entry name" value="Zn2-C6_fungal_TF"/>
</dbReference>
<accession>A0ABR2Y7X1</accession>
<organism evidence="2 3">
    <name type="scientific">Seiridium cardinale</name>
    <dbReference type="NCBI Taxonomy" id="138064"/>
    <lineage>
        <taxon>Eukaryota</taxon>
        <taxon>Fungi</taxon>
        <taxon>Dikarya</taxon>
        <taxon>Ascomycota</taxon>
        <taxon>Pezizomycotina</taxon>
        <taxon>Sordariomycetes</taxon>
        <taxon>Xylariomycetidae</taxon>
        <taxon>Amphisphaeriales</taxon>
        <taxon>Sporocadaceae</taxon>
        <taxon>Seiridium</taxon>
    </lineage>
</organism>
<evidence type="ECO:0000313" key="2">
    <source>
        <dbReference type="EMBL" id="KAK9782545.1"/>
    </source>
</evidence>
<sequence>MADLELLHNYTTSTYVTISQRLSMREFFRHNIVQMGFRHEYIMRTLLAISALHLAHHRKQWSEYYVSLALSHHQAASRTAVDLMTNVTSENAPMLYVFSNLTMYFALAAPRQESDFLLIGESGFPDWMFLLRGIKLFHPYLQDASKTEELLPLLQDGGRRWVTQHSVSLDATAPPKQQLDHIAFMIQETLTKEEDAPARKIYLDAIEKLGRTFAAYRLPVPAGEDRHDIRVAFLWLFEVTDDGFLSLLKTPTQEAAVLLTFFAVLLKKSPDQWWVHGWPEHLLAKAYALLDEEHRLWIRWPMEEMAWIPPMGYLLRPIGSVENNPTDAGTALHQ</sequence>
<name>A0ABR2Y7X1_9PEZI</name>
<evidence type="ECO:0000256" key="1">
    <source>
        <dbReference type="ARBA" id="ARBA00023242"/>
    </source>
</evidence>
<dbReference type="PANTHER" id="PTHR47657">
    <property type="entry name" value="STEROL REGULATORY ELEMENT-BINDING PROTEIN ECM22"/>
    <property type="match status" value="1"/>
</dbReference>